<sequence length="263" mass="28424">MNPRTEHRATVPASLLAAAQEAEHVTVLTGAGMSAESGVPVFRDADKALWGRADPDEVATAEAWMHDPDLVWAWHWWLARLIGRCTPHDGHRALAEWARHTRVDVVTQNVDDLHERAGSLQALHLHGSLFTFSCESCARPYDLPVPPSQDGEEVELRVAPPSCPGCAANVRPDVVLFGERLPEGAFDRAVDLMLTTDLVLVVGTSGVVQPAASLPDIARGHGTTVVEINPQHTELSWGGDLCWREDAGRALPALVEALGFPQG</sequence>
<dbReference type="OrthoDB" id="9800582at2"/>
<dbReference type="RefSeq" id="WP_006503181.1">
    <property type="nucleotide sequence ID" value="NZ_BAGZ01000009.1"/>
</dbReference>
<dbReference type="InterPro" id="IPR029035">
    <property type="entry name" value="DHS-like_NAD/FAD-binding_dom"/>
</dbReference>
<evidence type="ECO:0000256" key="1">
    <source>
        <dbReference type="ARBA" id="ARBA00012928"/>
    </source>
</evidence>
<dbReference type="EC" id="2.3.1.286" evidence="1"/>
<dbReference type="eggNOG" id="COG0846">
    <property type="taxonomic scope" value="Bacteria"/>
</dbReference>
<evidence type="ECO:0000256" key="3">
    <source>
        <dbReference type="ARBA" id="ARBA00023027"/>
    </source>
</evidence>
<dbReference type="GO" id="GO:0046872">
    <property type="term" value="F:metal ion binding"/>
    <property type="evidence" value="ECO:0007669"/>
    <property type="project" value="UniProtKB-KW"/>
</dbReference>
<proteinExistence type="predicted"/>
<dbReference type="EMBL" id="BAGZ01000009">
    <property type="protein sequence ID" value="GAB78426.1"/>
    <property type="molecule type" value="Genomic_DNA"/>
</dbReference>
<dbReference type="InterPro" id="IPR050134">
    <property type="entry name" value="NAD-dep_sirtuin_deacylases"/>
</dbReference>
<dbReference type="PANTHER" id="PTHR11085">
    <property type="entry name" value="NAD-DEPENDENT PROTEIN DEACYLASE SIRTUIN-5, MITOCHONDRIAL-RELATED"/>
    <property type="match status" value="1"/>
</dbReference>
<keyword evidence="3" id="KW-0520">NAD</keyword>
<dbReference type="Gene3D" id="3.40.50.1220">
    <property type="entry name" value="TPP-binding domain"/>
    <property type="match status" value="1"/>
</dbReference>
<dbReference type="InterPro" id="IPR026590">
    <property type="entry name" value="Ssirtuin_cat_dom"/>
</dbReference>
<feature type="binding site" evidence="4">
    <location>
        <position position="134"/>
    </location>
    <ligand>
        <name>Zn(2+)</name>
        <dbReference type="ChEBI" id="CHEBI:29105"/>
    </ligand>
</feature>
<feature type="binding site" evidence="4">
    <location>
        <position position="163"/>
    </location>
    <ligand>
        <name>Zn(2+)</name>
        <dbReference type="ChEBI" id="CHEBI:29105"/>
    </ligand>
</feature>
<dbReference type="InterPro" id="IPR003000">
    <property type="entry name" value="Sirtuin"/>
</dbReference>
<dbReference type="Gene3D" id="3.30.1600.10">
    <property type="entry name" value="SIR2/SIRT2 'Small Domain"/>
    <property type="match status" value="1"/>
</dbReference>
<dbReference type="PROSITE" id="PS50305">
    <property type="entry name" value="SIRTUIN"/>
    <property type="match status" value="1"/>
</dbReference>
<evidence type="ECO:0000313" key="7">
    <source>
        <dbReference type="Proteomes" id="UP000008495"/>
    </source>
</evidence>
<comment type="caution">
    <text evidence="6">The sequence shown here is derived from an EMBL/GenBank/DDBJ whole genome shotgun (WGS) entry which is preliminary data.</text>
</comment>
<dbReference type="PANTHER" id="PTHR11085:SF4">
    <property type="entry name" value="NAD-DEPENDENT PROTEIN DEACYLASE"/>
    <property type="match status" value="1"/>
</dbReference>
<feature type="binding site" evidence="4">
    <location>
        <position position="166"/>
    </location>
    <ligand>
        <name>Zn(2+)</name>
        <dbReference type="ChEBI" id="CHEBI:29105"/>
    </ligand>
</feature>
<evidence type="ECO:0000259" key="5">
    <source>
        <dbReference type="PROSITE" id="PS50305"/>
    </source>
</evidence>
<dbReference type="GO" id="GO:0070403">
    <property type="term" value="F:NAD+ binding"/>
    <property type="evidence" value="ECO:0007669"/>
    <property type="project" value="InterPro"/>
</dbReference>
<keyword evidence="4" id="KW-0862">Zinc</keyword>
<dbReference type="AlphaFoldDB" id="K6UMU8"/>
<keyword evidence="2" id="KW-0808">Transferase</keyword>
<feature type="binding site" evidence="4">
    <location>
        <position position="137"/>
    </location>
    <ligand>
        <name>Zn(2+)</name>
        <dbReference type="ChEBI" id="CHEBI:29105"/>
    </ligand>
</feature>
<dbReference type="SUPFAM" id="SSF52467">
    <property type="entry name" value="DHS-like NAD/FAD-binding domain"/>
    <property type="match status" value="1"/>
</dbReference>
<keyword evidence="7" id="KW-1185">Reference proteome</keyword>
<dbReference type="NCBIfam" id="NF001753">
    <property type="entry name" value="PRK00481.1-3"/>
    <property type="match status" value="1"/>
</dbReference>
<protein>
    <recommendedName>
        <fullName evidence="1">protein acetyllysine N-acetyltransferase</fullName>
        <ecNumber evidence="1">2.3.1.286</ecNumber>
    </recommendedName>
</protein>
<feature type="domain" description="Deacetylase sirtuin-type" evidence="5">
    <location>
        <begin position="5"/>
        <end position="261"/>
    </location>
</feature>
<dbReference type="STRING" id="100225.SAMN05421595_2693"/>
<evidence type="ECO:0000256" key="2">
    <source>
        <dbReference type="ARBA" id="ARBA00022679"/>
    </source>
</evidence>
<dbReference type="InterPro" id="IPR026591">
    <property type="entry name" value="Sirtuin_cat_small_dom_sf"/>
</dbReference>
<keyword evidence="4" id="KW-0479">Metal-binding</keyword>
<evidence type="ECO:0000256" key="4">
    <source>
        <dbReference type="PROSITE-ProRule" id="PRU00236"/>
    </source>
</evidence>
<reference evidence="6 7" key="1">
    <citation type="submission" date="2012-08" db="EMBL/GenBank/DDBJ databases">
        <title>Whole genome shotgun sequence of Austwickia chelonae NBRC 105200.</title>
        <authorList>
            <person name="Yoshida I."/>
            <person name="Hosoyama A."/>
            <person name="Tsuchikane K."/>
            <person name="Katsumata H."/>
            <person name="Ando Y."/>
            <person name="Ohji S."/>
            <person name="Hamada M."/>
            <person name="Tamura T."/>
            <person name="Yamazoe A."/>
            <person name="Yamazaki S."/>
            <person name="Fujita N."/>
        </authorList>
    </citation>
    <scope>NUCLEOTIDE SEQUENCE [LARGE SCALE GENOMIC DNA]</scope>
    <source>
        <strain evidence="6 7">NBRC 105200</strain>
    </source>
</reference>
<organism evidence="6 7">
    <name type="scientific">Austwickia chelonae NBRC 105200</name>
    <dbReference type="NCBI Taxonomy" id="1184607"/>
    <lineage>
        <taxon>Bacteria</taxon>
        <taxon>Bacillati</taxon>
        <taxon>Actinomycetota</taxon>
        <taxon>Actinomycetes</taxon>
        <taxon>Micrococcales</taxon>
        <taxon>Dermatophilaceae</taxon>
        <taxon>Austwickia</taxon>
    </lineage>
</organism>
<dbReference type="Proteomes" id="UP000008495">
    <property type="component" value="Unassembled WGS sequence"/>
</dbReference>
<feature type="active site" description="Proton acceptor" evidence="4">
    <location>
        <position position="126"/>
    </location>
</feature>
<gene>
    <name evidence="6" type="primary">cobB</name>
    <name evidence="6" type="ORF">AUCHE_09_00320</name>
</gene>
<dbReference type="GO" id="GO:0017136">
    <property type="term" value="F:histone deacetylase activity, NAD-dependent"/>
    <property type="evidence" value="ECO:0007669"/>
    <property type="project" value="TreeGrafter"/>
</dbReference>
<accession>K6UMU8</accession>
<evidence type="ECO:0000313" key="6">
    <source>
        <dbReference type="EMBL" id="GAB78426.1"/>
    </source>
</evidence>
<dbReference type="Pfam" id="PF02146">
    <property type="entry name" value="SIR2"/>
    <property type="match status" value="1"/>
</dbReference>
<name>K6UMU8_9MICO</name>